<dbReference type="Gene3D" id="3.30.420.10">
    <property type="entry name" value="Ribonuclease H-like superfamily/Ribonuclease H"/>
    <property type="match status" value="1"/>
</dbReference>
<dbReference type="AlphaFoldDB" id="A0A0J7JUZ5"/>
<dbReference type="Pfam" id="PF13358">
    <property type="entry name" value="DDE_3"/>
    <property type="match status" value="1"/>
</dbReference>
<comment type="caution">
    <text evidence="2">The sequence shown here is derived from an EMBL/GenBank/DDBJ whole genome shotgun (WGS) entry which is preliminary data.</text>
</comment>
<dbReference type="STRING" id="67767.A0A0J7JUZ5"/>
<feature type="domain" description="Tc1-like transposase DDE" evidence="1">
    <location>
        <begin position="10"/>
        <end position="160"/>
    </location>
</feature>
<accession>A0A0J7JUZ5</accession>
<dbReference type="InterPro" id="IPR036397">
    <property type="entry name" value="RNaseH_sf"/>
</dbReference>
<organism evidence="2 3">
    <name type="scientific">Lasius niger</name>
    <name type="common">Black garden ant</name>
    <dbReference type="NCBI Taxonomy" id="67767"/>
    <lineage>
        <taxon>Eukaryota</taxon>
        <taxon>Metazoa</taxon>
        <taxon>Ecdysozoa</taxon>
        <taxon>Arthropoda</taxon>
        <taxon>Hexapoda</taxon>
        <taxon>Insecta</taxon>
        <taxon>Pterygota</taxon>
        <taxon>Neoptera</taxon>
        <taxon>Endopterygota</taxon>
        <taxon>Hymenoptera</taxon>
        <taxon>Apocrita</taxon>
        <taxon>Aculeata</taxon>
        <taxon>Formicoidea</taxon>
        <taxon>Formicidae</taxon>
        <taxon>Formicinae</taxon>
        <taxon>Lasius</taxon>
        <taxon>Lasius</taxon>
    </lineage>
</organism>
<dbReference type="InterPro" id="IPR052338">
    <property type="entry name" value="Transposase_5"/>
</dbReference>
<proteinExistence type="predicted"/>
<dbReference type="PANTHER" id="PTHR23022">
    <property type="entry name" value="TRANSPOSABLE ELEMENT-RELATED"/>
    <property type="match status" value="1"/>
</dbReference>
<dbReference type="EMBL" id="LBMM01029666">
    <property type="protein sequence ID" value="KMQ81987.1"/>
    <property type="molecule type" value="Genomic_DNA"/>
</dbReference>
<gene>
    <name evidence="2" type="ORF">RF55_24576</name>
</gene>
<evidence type="ECO:0000313" key="2">
    <source>
        <dbReference type="EMBL" id="KMQ81987.1"/>
    </source>
</evidence>
<dbReference type="InterPro" id="IPR038717">
    <property type="entry name" value="Tc1-like_DDE_dom"/>
</dbReference>
<dbReference type="PANTHER" id="PTHR23022:SF129">
    <property type="entry name" value="TRANSPOSABLE ELEMENT TC3 TRANSPOSASE"/>
    <property type="match status" value="1"/>
</dbReference>
<dbReference type="OrthoDB" id="120326at2759"/>
<evidence type="ECO:0000259" key="1">
    <source>
        <dbReference type="Pfam" id="PF13358"/>
    </source>
</evidence>
<keyword evidence="3" id="KW-1185">Reference proteome</keyword>
<reference evidence="2 3" key="1">
    <citation type="submission" date="2015-04" db="EMBL/GenBank/DDBJ databases">
        <title>Lasius niger genome sequencing.</title>
        <authorList>
            <person name="Konorov E.A."/>
            <person name="Nikitin M.A."/>
            <person name="Kirill M.V."/>
            <person name="Chang P."/>
        </authorList>
    </citation>
    <scope>NUCLEOTIDE SEQUENCE [LARGE SCALE GENOMIC DNA]</scope>
    <source>
        <tissue evidence="2">Whole</tissue>
    </source>
</reference>
<dbReference type="Proteomes" id="UP000036403">
    <property type="component" value="Unassembled WGS sequence"/>
</dbReference>
<evidence type="ECO:0000313" key="3">
    <source>
        <dbReference type="Proteomes" id="UP000036403"/>
    </source>
</evidence>
<protein>
    <recommendedName>
        <fullName evidence="1">Tc1-like transposase DDE domain-containing protein</fullName>
    </recommendedName>
</protein>
<dbReference type="PaxDb" id="67767-A0A0J7JUZ5"/>
<dbReference type="GO" id="GO:0003676">
    <property type="term" value="F:nucleic acid binding"/>
    <property type="evidence" value="ECO:0007669"/>
    <property type="project" value="InterPro"/>
</dbReference>
<sequence>MNWTDEWLSVLFSDEKKFNLDGPDGWAYYWHDIRKEPQTFFSRQQGGGSLMVWGAFSYNGTTDIAFLKGRQCSDDYQKMLEVQLLPFGKLLGGDEWIYQQDNCSIHVSNSTMQWFRQNQVTVMDWPALSPDLNPMENLWGILARDVYANGRQFATVQDLKLQIERSWFSLKPEFLQTLVLSMPDRVFEVIRKNGSKI</sequence>
<name>A0A0J7JUZ5_LASNI</name>